<dbReference type="AlphaFoldDB" id="A0A1B6DSH3"/>
<keyword evidence="1" id="KW-0812">Transmembrane</keyword>
<evidence type="ECO:0000313" key="2">
    <source>
        <dbReference type="EMBL" id="JAS28605.1"/>
    </source>
</evidence>
<keyword evidence="1" id="KW-0472">Membrane</keyword>
<reference evidence="2" key="1">
    <citation type="submission" date="2015-12" db="EMBL/GenBank/DDBJ databases">
        <title>De novo transcriptome assembly of four potential Pierce s Disease insect vectors from Arizona vineyards.</title>
        <authorList>
            <person name="Tassone E.E."/>
        </authorList>
    </citation>
    <scope>NUCLEOTIDE SEQUENCE</scope>
</reference>
<sequence>MNSFLRYFLYLLGIFNIFCILLTTGSNKVNQKNKPWSVKVQYDLMPLKYHTLDNVMERIQDGFKPRVQKKSMSLKDKLIFDRMRQATANIDRQNQSFAQMIDVNVLS</sequence>
<keyword evidence="1" id="KW-1133">Transmembrane helix</keyword>
<feature type="transmembrane region" description="Helical" evidence="1">
    <location>
        <begin position="7"/>
        <end position="25"/>
    </location>
</feature>
<proteinExistence type="predicted"/>
<evidence type="ECO:0000256" key="1">
    <source>
        <dbReference type="SAM" id="Phobius"/>
    </source>
</evidence>
<protein>
    <submittedName>
        <fullName evidence="2">Uncharacterized protein</fullName>
    </submittedName>
</protein>
<dbReference type="EMBL" id="GEDC01008693">
    <property type="protein sequence ID" value="JAS28605.1"/>
    <property type="molecule type" value="Transcribed_RNA"/>
</dbReference>
<organism evidence="2">
    <name type="scientific">Clastoptera arizonana</name>
    <name type="common">Arizona spittle bug</name>
    <dbReference type="NCBI Taxonomy" id="38151"/>
    <lineage>
        <taxon>Eukaryota</taxon>
        <taxon>Metazoa</taxon>
        <taxon>Ecdysozoa</taxon>
        <taxon>Arthropoda</taxon>
        <taxon>Hexapoda</taxon>
        <taxon>Insecta</taxon>
        <taxon>Pterygota</taxon>
        <taxon>Neoptera</taxon>
        <taxon>Paraneoptera</taxon>
        <taxon>Hemiptera</taxon>
        <taxon>Auchenorrhyncha</taxon>
        <taxon>Cercopoidea</taxon>
        <taxon>Clastopteridae</taxon>
        <taxon>Clastoptera</taxon>
    </lineage>
</organism>
<name>A0A1B6DSH3_9HEMI</name>
<gene>
    <name evidence="2" type="ORF">g.1637</name>
</gene>
<accession>A0A1B6DSH3</accession>